<feature type="compositionally biased region" description="Basic residues" evidence="1">
    <location>
        <begin position="23"/>
        <end position="32"/>
    </location>
</feature>
<sequence>MGGRGSGKRRGANTGVRGNQLKRTTKSHKKVSFPKDLIPPEKEFVEIPEKSQEVGQNQNEIVDEFWEKIKEVHSSDPDPNNEVVQNFWKTINNNDDDEAFKEIFNIQK</sequence>
<evidence type="ECO:0000313" key="3">
    <source>
        <dbReference type="Proteomes" id="UP000179807"/>
    </source>
</evidence>
<dbReference type="GeneID" id="94840281"/>
<reference evidence="2" key="1">
    <citation type="submission" date="2016-10" db="EMBL/GenBank/DDBJ databases">
        <authorList>
            <person name="Benchimol M."/>
            <person name="Almeida L.G."/>
            <person name="Vasconcelos A.T."/>
            <person name="Perreira-Neves A."/>
            <person name="Rosa I.A."/>
            <person name="Tasca T."/>
            <person name="Bogo M.R."/>
            <person name="de Souza W."/>
        </authorList>
    </citation>
    <scope>NUCLEOTIDE SEQUENCE [LARGE SCALE GENOMIC DNA]</scope>
    <source>
        <strain evidence="2">K</strain>
    </source>
</reference>
<organism evidence="2 3">
    <name type="scientific">Tritrichomonas foetus</name>
    <dbReference type="NCBI Taxonomy" id="1144522"/>
    <lineage>
        <taxon>Eukaryota</taxon>
        <taxon>Metamonada</taxon>
        <taxon>Parabasalia</taxon>
        <taxon>Tritrichomonadida</taxon>
        <taxon>Tritrichomonadidae</taxon>
        <taxon>Tritrichomonas</taxon>
    </lineage>
</organism>
<dbReference type="Proteomes" id="UP000179807">
    <property type="component" value="Unassembled WGS sequence"/>
</dbReference>
<protein>
    <submittedName>
        <fullName evidence="2">Uncharacterized protein</fullName>
    </submittedName>
</protein>
<name>A0A1J4K0H3_9EUKA</name>
<comment type="caution">
    <text evidence="2">The sequence shown here is derived from an EMBL/GenBank/DDBJ whole genome shotgun (WGS) entry which is preliminary data.</text>
</comment>
<evidence type="ECO:0000313" key="2">
    <source>
        <dbReference type="EMBL" id="OHT04921.1"/>
    </source>
</evidence>
<dbReference type="EMBL" id="MLAK01000776">
    <property type="protein sequence ID" value="OHT04921.1"/>
    <property type="molecule type" value="Genomic_DNA"/>
</dbReference>
<keyword evidence="3" id="KW-1185">Reference proteome</keyword>
<accession>A0A1J4K0H3</accession>
<dbReference type="RefSeq" id="XP_068358057.1">
    <property type="nucleotide sequence ID" value="XM_068505577.1"/>
</dbReference>
<proteinExistence type="predicted"/>
<evidence type="ECO:0000256" key="1">
    <source>
        <dbReference type="SAM" id="MobiDB-lite"/>
    </source>
</evidence>
<dbReference type="AlphaFoldDB" id="A0A1J4K0H3"/>
<gene>
    <name evidence="2" type="ORF">TRFO_27479</name>
</gene>
<dbReference type="VEuPathDB" id="TrichDB:TRFO_27479"/>
<feature type="region of interest" description="Disordered" evidence="1">
    <location>
        <begin position="1"/>
        <end position="37"/>
    </location>
</feature>
<feature type="compositionally biased region" description="Basic residues" evidence="1">
    <location>
        <begin position="1"/>
        <end position="11"/>
    </location>
</feature>